<dbReference type="PANTHER" id="PTHR35399:SF2">
    <property type="entry name" value="DUF839 DOMAIN-CONTAINING PROTEIN"/>
    <property type="match status" value="1"/>
</dbReference>
<comment type="caution">
    <text evidence="2">The sequence shown here is derived from an EMBL/GenBank/DDBJ whole genome shotgun (WGS) entry which is preliminary data.</text>
</comment>
<name>A0ABW5P906_9DEIO</name>
<dbReference type="Pfam" id="PF05787">
    <property type="entry name" value="PhoX"/>
    <property type="match status" value="1"/>
</dbReference>
<evidence type="ECO:0000313" key="3">
    <source>
        <dbReference type="Proteomes" id="UP001597475"/>
    </source>
</evidence>
<keyword evidence="3" id="KW-1185">Reference proteome</keyword>
<evidence type="ECO:0000256" key="1">
    <source>
        <dbReference type="SAM" id="SignalP"/>
    </source>
</evidence>
<reference evidence="3" key="1">
    <citation type="journal article" date="2019" name="Int. J. Syst. Evol. Microbiol.">
        <title>The Global Catalogue of Microorganisms (GCM) 10K type strain sequencing project: providing services to taxonomists for standard genome sequencing and annotation.</title>
        <authorList>
            <consortium name="The Broad Institute Genomics Platform"/>
            <consortium name="The Broad Institute Genome Sequencing Center for Infectious Disease"/>
            <person name="Wu L."/>
            <person name="Ma J."/>
        </authorList>
    </citation>
    <scope>NUCLEOTIDE SEQUENCE [LARGE SCALE GENOMIC DNA]</scope>
    <source>
        <strain evidence="3">KCTC 33842</strain>
    </source>
</reference>
<protein>
    <submittedName>
        <fullName evidence="2">Alkaline phosphatase PhoX</fullName>
    </submittedName>
</protein>
<evidence type="ECO:0000313" key="2">
    <source>
        <dbReference type="EMBL" id="MFD2610602.1"/>
    </source>
</evidence>
<organism evidence="2 3">
    <name type="scientific">Deinococcus taklimakanensis</name>
    <dbReference type="NCBI Taxonomy" id="536443"/>
    <lineage>
        <taxon>Bacteria</taxon>
        <taxon>Thermotogati</taxon>
        <taxon>Deinococcota</taxon>
        <taxon>Deinococci</taxon>
        <taxon>Deinococcales</taxon>
        <taxon>Deinococcaceae</taxon>
        <taxon>Deinococcus</taxon>
    </lineage>
</organism>
<dbReference type="InterPro" id="IPR008557">
    <property type="entry name" value="PhoX"/>
</dbReference>
<dbReference type="PANTHER" id="PTHR35399">
    <property type="entry name" value="SLR8030 PROTEIN"/>
    <property type="match status" value="1"/>
</dbReference>
<feature type="signal peptide" evidence="1">
    <location>
        <begin position="1"/>
        <end position="23"/>
    </location>
</feature>
<dbReference type="EMBL" id="JBHUMK010000070">
    <property type="protein sequence ID" value="MFD2610602.1"/>
    <property type="molecule type" value="Genomic_DNA"/>
</dbReference>
<sequence length="636" mass="68996">MKMAKSGFILVGLTAMLSVTSCAPGVSLGGTKAVKSVEFTNTPAPKTDDELLGTYTKSIARVTYADGTARDFPLSYDVLFKNTDMTNTVKGQKYAAGQLFDAQMNPIKDRNGDPVVAETADGTSLMSVGGKTFLVNNWEYDSILANGVEAYKAENWYSRMPMTMNVNALNQDRSGKLSLGSQTSVDFSPVNGGWIFCFGGLTPWNTHLAGEEDYDLYYVPGEKSYTTTAAGLKAMTEVYFGGKKQANPYDYGYPMEVAVRADGSYEVTKHYEMGRGTWEIARFAPDGRTAFYGDDGAYSGLFMFVGDKQNDPRAGGTIYAAKWNQTSDQNGGAANIGWIRLGHGTHAEIKAMKDKGLTLGDIFLTSLSDPGDKSYVPVRAGSAQTIWLKLKPGMEQAAAFFETRRYAAYLGATTEFTKGEGVTFNDADKKMYYAMSRIETSMKAEEGVPVDDVKLPENKAGATYTFDLASGVKDSKGNVINSAYVATRTYVEPALLGKPMTADAQGNVAEVDSVANTDNVHYSEAMRTLFIGEDSGMHVNNYVWAYNVDTKKLSRILSVAAGAEATGLSAVENLNGHAYITSNNQHQGEWISSQDKELTTRLEAAAKAKWGVNKYGVANYKLENSVGYLRGLPAMK</sequence>
<accession>A0ABW5P906</accession>
<dbReference type="PROSITE" id="PS51257">
    <property type="entry name" value="PROKAR_LIPOPROTEIN"/>
    <property type="match status" value="1"/>
</dbReference>
<keyword evidence="1" id="KW-0732">Signal</keyword>
<feature type="chain" id="PRO_5046204991" evidence="1">
    <location>
        <begin position="24"/>
        <end position="636"/>
    </location>
</feature>
<dbReference type="RefSeq" id="WP_386846886.1">
    <property type="nucleotide sequence ID" value="NZ_JBHUMK010000070.1"/>
</dbReference>
<proteinExistence type="predicted"/>
<dbReference type="Proteomes" id="UP001597475">
    <property type="component" value="Unassembled WGS sequence"/>
</dbReference>
<gene>
    <name evidence="2" type="ORF">ACFSR9_14355</name>
</gene>